<dbReference type="GO" id="GO:0004222">
    <property type="term" value="F:metalloendopeptidase activity"/>
    <property type="evidence" value="ECO:0007669"/>
    <property type="project" value="TreeGrafter"/>
</dbReference>
<feature type="domain" description="M23ase beta-sheet core" evidence="1">
    <location>
        <begin position="108"/>
        <end position="185"/>
    </location>
</feature>
<reference evidence="2" key="1">
    <citation type="journal article" date="2015" name="Nature">
        <title>Complex archaea that bridge the gap between prokaryotes and eukaryotes.</title>
        <authorList>
            <person name="Spang A."/>
            <person name="Saw J.H."/>
            <person name="Jorgensen S.L."/>
            <person name="Zaremba-Niedzwiedzka K."/>
            <person name="Martijn J."/>
            <person name="Lind A.E."/>
            <person name="van Eijk R."/>
            <person name="Schleper C."/>
            <person name="Guy L."/>
            <person name="Ettema T.J."/>
        </authorList>
    </citation>
    <scope>NUCLEOTIDE SEQUENCE</scope>
</reference>
<dbReference type="Pfam" id="PF01551">
    <property type="entry name" value="Peptidase_M23"/>
    <property type="match status" value="1"/>
</dbReference>
<evidence type="ECO:0000259" key="1">
    <source>
        <dbReference type="Pfam" id="PF01551"/>
    </source>
</evidence>
<dbReference type="AlphaFoldDB" id="A0A0F8YF85"/>
<sequence>MVKRIIFIASALSFGVCGHSQVTIIDKHHEMVNEIQNEFQAFINEIKAYSFQEGIGPTTLSAKDMDNSEINRGMTHLNVPDRYPIENTPEISSPYGFRKDPFTKMRAFHHGIDIAVPTNTDVLSTASGTVFKTAYNRVGGNYIVIEHNNKHKTYYGHLSSILVKKGELVKKGQLIGKSGNTGRST</sequence>
<dbReference type="PANTHER" id="PTHR21666:SF270">
    <property type="entry name" value="MUREIN HYDROLASE ACTIVATOR ENVC"/>
    <property type="match status" value="1"/>
</dbReference>
<dbReference type="InterPro" id="IPR011055">
    <property type="entry name" value="Dup_hybrid_motif"/>
</dbReference>
<gene>
    <name evidence="2" type="ORF">LCGC14_3101190</name>
</gene>
<dbReference type="SUPFAM" id="SSF51261">
    <property type="entry name" value="Duplicated hybrid motif"/>
    <property type="match status" value="1"/>
</dbReference>
<accession>A0A0F8YF85</accession>
<dbReference type="PANTHER" id="PTHR21666">
    <property type="entry name" value="PEPTIDASE-RELATED"/>
    <property type="match status" value="1"/>
</dbReference>
<dbReference type="InterPro" id="IPR016047">
    <property type="entry name" value="M23ase_b-sheet_dom"/>
</dbReference>
<comment type="caution">
    <text evidence="2">The sequence shown here is derived from an EMBL/GenBank/DDBJ whole genome shotgun (WGS) entry which is preliminary data.</text>
</comment>
<protein>
    <recommendedName>
        <fullName evidence="1">M23ase beta-sheet core domain-containing protein</fullName>
    </recommendedName>
</protein>
<dbReference type="EMBL" id="LAZR01066830">
    <property type="protein sequence ID" value="KKK52809.1"/>
    <property type="molecule type" value="Genomic_DNA"/>
</dbReference>
<evidence type="ECO:0000313" key="2">
    <source>
        <dbReference type="EMBL" id="KKK52809.1"/>
    </source>
</evidence>
<organism evidence="2">
    <name type="scientific">marine sediment metagenome</name>
    <dbReference type="NCBI Taxonomy" id="412755"/>
    <lineage>
        <taxon>unclassified sequences</taxon>
        <taxon>metagenomes</taxon>
        <taxon>ecological metagenomes</taxon>
    </lineage>
</organism>
<name>A0A0F8YF85_9ZZZZ</name>
<feature type="non-terminal residue" evidence="2">
    <location>
        <position position="185"/>
    </location>
</feature>
<dbReference type="InterPro" id="IPR050570">
    <property type="entry name" value="Cell_wall_metabolism_enzyme"/>
</dbReference>
<dbReference type="Gene3D" id="2.70.70.10">
    <property type="entry name" value="Glucose Permease (Domain IIA)"/>
    <property type="match status" value="1"/>
</dbReference>
<proteinExistence type="predicted"/>
<dbReference type="CDD" id="cd12797">
    <property type="entry name" value="M23_peptidase"/>
    <property type="match status" value="1"/>
</dbReference>